<dbReference type="AlphaFoldDB" id="A0AAV2WTP2"/>
<reference evidence="4" key="1">
    <citation type="submission" date="2014-05" db="EMBL/GenBank/DDBJ databases">
        <authorList>
            <person name="Urmite Genomes"/>
        </authorList>
    </citation>
    <scope>NUCLEOTIDE SEQUENCE</scope>
    <source>
        <strain evidence="4">DSM 44074</strain>
    </source>
</reference>
<dbReference type="GO" id="GO:0000976">
    <property type="term" value="F:transcription cis-regulatory region binding"/>
    <property type="evidence" value="ECO:0007669"/>
    <property type="project" value="TreeGrafter"/>
</dbReference>
<dbReference type="Gene3D" id="1.10.357.10">
    <property type="entry name" value="Tetracycline Repressor, domain 2"/>
    <property type="match status" value="1"/>
</dbReference>
<dbReference type="RefSeq" id="WP_081843361.1">
    <property type="nucleotide sequence ID" value="NZ_FMZG01000002.1"/>
</dbReference>
<dbReference type="Pfam" id="PF00440">
    <property type="entry name" value="TetR_N"/>
    <property type="match status" value="1"/>
</dbReference>
<dbReference type="PROSITE" id="PS50977">
    <property type="entry name" value="HTH_TETR_2"/>
    <property type="match status" value="1"/>
</dbReference>
<dbReference type="SUPFAM" id="SSF46689">
    <property type="entry name" value="Homeodomain-like"/>
    <property type="match status" value="1"/>
</dbReference>
<dbReference type="PRINTS" id="PR00455">
    <property type="entry name" value="HTHTETR"/>
</dbReference>
<evidence type="ECO:0000313" key="5">
    <source>
        <dbReference type="Proteomes" id="UP000028864"/>
    </source>
</evidence>
<dbReference type="Proteomes" id="UP000028864">
    <property type="component" value="Unassembled WGS sequence"/>
</dbReference>
<sequence>MLGGRTTARERVIDAAVELFAEHGVQGTSLRMIADRLGVAKGAVYYQFRSKDDIVLALLTPLFDAIARVVEEGEAQSSPQRRRDTAIRGLVGVAVDQRRACCLFRGDPAVDQLVSRHGELVALAERMRSLLSGTDPTHSERVALSVACAGLYFCTTDPGLQDIPAADLHEILLRGFLSCVSGPEPAPAASPPMPAATQPGAVLRDSVPCR</sequence>
<dbReference type="InterPro" id="IPR001647">
    <property type="entry name" value="HTH_TetR"/>
</dbReference>
<dbReference type="EMBL" id="LK021342">
    <property type="protein sequence ID" value="CDQ47042.1"/>
    <property type="molecule type" value="Genomic_DNA"/>
</dbReference>
<reference evidence="4" key="2">
    <citation type="submission" date="2015-09" db="EMBL/GenBank/DDBJ databases">
        <title>Draft genome sequence of Mycobacterium neoaurum DSM 44074.</title>
        <authorList>
            <person name="Croce O."/>
            <person name="Robert C."/>
            <person name="Raoult D."/>
            <person name="Drancourt M."/>
        </authorList>
    </citation>
    <scope>NUCLEOTIDE SEQUENCE</scope>
    <source>
        <strain evidence="4">DSM 44074</strain>
    </source>
</reference>
<protein>
    <submittedName>
        <fullName evidence="4">TetR family transcriptional regulator</fullName>
    </submittedName>
</protein>
<proteinExistence type="predicted"/>
<keyword evidence="1 2" id="KW-0238">DNA-binding</keyword>
<evidence type="ECO:0000259" key="3">
    <source>
        <dbReference type="PROSITE" id="PS50977"/>
    </source>
</evidence>
<dbReference type="GO" id="GO:0003700">
    <property type="term" value="F:DNA-binding transcription factor activity"/>
    <property type="evidence" value="ECO:0007669"/>
    <property type="project" value="TreeGrafter"/>
</dbReference>
<organism evidence="4 5">
    <name type="scientific">Mycolicibacterium neoaurum</name>
    <name type="common">Mycobacterium neoaurum</name>
    <dbReference type="NCBI Taxonomy" id="1795"/>
    <lineage>
        <taxon>Bacteria</taxon>
        <taxon>Bacillati</taxon>
        <taxon>Actinomycetota</taxon>
        <taxon>Actinomycetes</taxon>
        <taxon>Mycobacteriales</taxon>
        <taxon>Mycobacteriaceae</taxon>
        <taxon>Mycolicibacterium</taxon>
    </lineage>
</organism>
<gene>
    <name evidence="4" type="ORF">BN1047_04960</name>
</gene>
<feature type="domain" description="HTH tetR-type" evidence="3">
    <location>
        <begin position="6"/>
        <end position="66"/>
    </location>
</feature>
<name>A0AAV2WTP2_MYCNE</name>
<dbReference type="InterPro" id="IPR009057">
    <property type="entry name" value="Homeodomain-like_sf"/>
</dbReference>
<feature type="DNA-binding region" description="H-T-H motif" evidence="2">
    <location>
        <begin position="29"/>
        <end position="48"/>
    </location>
</feature>
<evidence type="ECO:0000256" key="1">
    <source>
        <dbReference type="ARBA" id="ARBA00023125"/>
    </source>
</evidence>
<evidence type="ECO:0000313" key="4">
    <source>
        <dbReference type="EMBL" id="CDQ47042.1"/>
    </source>
</evidence>
<evidence type="ECO:0000256" key="2">
    <source>
        <dbReference type="PROSITE-ProRule" id="PRU00335"/>
    </source>
</evidence>
<accession>A0AAV2WTP2</accession>